<protein>
    <submittedName>
        <fullName evidence="4">Single hybrid motif</fullName>
    </submittedName>
</protein>
<dbReference type="Pfam" id="PF00364">
    <property type="entry name" value="Biotin_lipoyl"/>
    <property type="match status" value="1"/>
</dbReference>
<dbReference type="Proteomes" id="UP000245695">
    <property type="component" value="Chromosome 1"/>
</dbReference>
<dbReference type="PROSITE" id="PS50968">
    <property type="entry name" value="BIOTINYL_LIPOYL"/>
    <property type="match status" value="1"/>
</dbReference>
<dbReference type="CDD" id="cd06850">
    <property type="entry name" value="biotinyl_domain"/>
    <property type="match status" value="1"/>
</dbReference>
<dbReference type="RefSeq" id="WP_207733558.1">
    <property type="nucleotide sequence ID" value="NZ_FJTZ01000012.1"/>
</dbReference>
<proteinExistence type="predicted"/>
<dbReference type="FunFam" id="2.40.50.100:FF:000003">
    <property type="entry name" value="Acetyl-CoA carboxylase biotin carboxyl carrier protein"/>
    <property type="match status" value="1"/>
</dbReference>
<reference evidence="4 5" key="1">
    <citation type="submission" date="2014-09" db="EMBL/GenBank/DDBJ databases">
        <authorList>
            <person name="Hornung B.V."/>
        </authorList>
    </citation>
    <scope>NUCLEOTIDE SEQUENCE [LARGE SCALE GENOMIC DNA]</scope>
    <source>
        <strain evidence="4 5">FRIFI</strain>
    </source>
</reference>
<dbReference type="InterPro" id="IPR001882">
    <property type="entry name" value="Biotin_BS"/>
</dbReference>
<keyword evidence="1" id="KW-0092">Biotin</keyword>
<dbReference type="EMBL" id="LN650648">
    <property type="protein sequence ID" value="CEI73020.1"/>
    <property type="molecule type" value="Genomic_DNA"/>
</dbReference>
<dbReference type="PROSITE" id="PS00188">
    <property type="entry name" value="BIOTIN"/>
    <property type="match status" value="1"/>
</dbReference>
<evidence type="ECO:0000313" key="5">
    <source>
        <dbReference type="Proteomes" id="UP000245695"/>
    </source>
</evidence>
<dbReference type="AlphaFoldDB" id="A0A2P2BRP4"/>
<name>A0A2P2BRP4_9FIRM</name>
<evidence type="ECO:0000259" key="3">
    <source>
        <dbReference type="PROSITE" id="PS50968"/>
    </source>
</evidence>
<dbReference type="InterPro" id="IPR050709">
    <property type="entry name" value="Biotin_Carboxyl_Carrier/Decarb"/>
</dbReference>
<organism evidence="4 5">
    <name type="scientific">Romboutsia hominis</name>
    <dbReference type="NCBI Taxonomy" id="1507512"/>
    <lineage>
        <taxon>Bacteria</taxon>
        <taxon>Bacillati</taxon>
        <taxon>Bacillota</taxon>
        <taxon>Clostridia</taxon>
        <taxon>Peptostreptococcales</taxon>
        <taxon>Peptostreptococcaceae</taxon>
        <taxon>Romboutsia</taxon>
    </lineage>
</organism>
<feature type="region of interest" description="Disordered" evidence="2">
    <location>
        <begin position="29"/>
        <end position="66"/>
    </location>
</feature>
<dbReference type="InterPro" id="IPR011053">
    <property type="entry name" value="Single_hybrid_motif"/>
</dbReference>
<dbReference type="Gene3D" id="2.40.50.100">
    <property type="match status" value="1"/>
</dbReference>
<evidence type="ECO:0000256" key="1">
    <source>
        <dbReference type="ARBA" id="ARBA00023267"/>
    </source>
</evidence>
<feature type="domain" description="Lipoyl-binding" evidence="3">
    <location>
        <begin position="54"/>
        <end position="129"/>
    </location>
</feature>
<dbReference type="KEGG" id="rhom:FRIFI_1486"/>
<evidence type="ECO:0000256" key="2">
    <source>
        <dbReference type="SAM" id="MobiDB-lite"/>
    </source>
</evidence>
<keyword evidence="5" id="KW-1185">Reference proteome</keyword>
<evidence type="ECO:0000313" key="4">
    <source>
        <dbReference type="EMBL" id="CEI73020.1"/>
    </source>
</evidence>
<accession>A0A2P2BRP4</accession>
<dbReference type="SUPFAM" id="SSF51230">
    <property type="entry name" value="Single hybrid motif"/>
    <property type="match status" value="1"/>
</dbReference>
<feature type="compositionally biased region" description="Polar residues" evidence="2">
    <location>
        <begin position="45"/>
        <end position="63"/>
    </location>
</feature>
<dbReference type="PANTHER" id="PTHR45266:SF3">
    <property type="entry name" value="OXALOACETATE DECARBOXYLASE ALPHA CHAIN"/>
    <property type="match status" value="1"/>
</dbReference>
<dbReference type="PANTHER" id="PTHR45266">
    <property type="entry name" value="OXALOACETATE DECARBOXYLASE ALPHA CHAIN"/>
    <property type="match status" value="1"/>
</dbReference>
<dbReference type="InterPro" id="IPR000089">
    <property type="entry name" value="Biotin_lipoyl"/>
</dbReference>
<gene>
    <name evidence="4" type="ORF">FRIFI_1486</name>
</gene>
<sequence>MIKKYNITVNGNTYEVEVEELSSVASHISKVPQAQSTHQIDKASKVQNKAQSSPKASNSSGQVNAPMPGTICDVKVKEGDSVKKGQVLLILEAMKMENEIMADSDGTVTSVNVSKGASVSVGDILLSIK</sequence>